<dbReference type="KEGG" id="pzh:CX676_08600"/>
<dbReference type="AlphaFoldDB" id="A0A2H5EY45"/>
<dbReference type="RefSeq" id="WP_101752245.1">
    <property type="nucleotide sequence ID" value="NZ_CP025430.1"/>
</dbReference>
<accession>A0A2H5EY45</accession>
<proteinExistence type="predicted"/>
<keyword evidence="1" id="KW-0472">Membrane</keyword>
<keyword evidence="1" id="KW-0812">Transmembrane</keyword>
<evidence type="ECO:0000313" key="2">
    <source>
        <dbReference type="EMBL" id="AUH64207.1"/>
    </source>
</evidence>
<protein>
    <submittedName>
        <fullName evidence="2">Uncharacterized protein</fullName>
    </submittedName>
</protein>
<name>A0A2H5EY45_9RHOB</name>
<keyword evidence="3" id="KW-1185">Reference proteome</keyword>
<gene>
    <name evidence="2" type="ORF">CX676_08600</name>
</gene>
<keyword evidence="1" id="KW-1133">Transmembrane helix</keyword>
<evidence type="ECO:0000256" key="1">
    <source>
        <dbReference type="SAM" id="Phobius"/>
    </source>
</evidence>
<feature type="transmembrane region" description="Helical" evidence="1">
    <location>
        <begin position="239"/>
        <end position="261"/>
    </location>
</feature>
<reference evidence="2 3" key="1">
    <citation type="journal article" date="2013" name="Antonie Van Leeuwenhoek">
        <title>Paracoccus zhejiangensis sp. nov., isolated from activated sludge in wastewater-treatment system.</title>
        <authorList>
            <person name="Wu Z.G."/>
            <person name="Zhang D.F."/>
            <person name="Liu Y.L."/>
            <person name="Wang F."/>
            <person name="Jiang X."/>
            <person name="Li C."/>
            <person name="Li S.P."/>
            <person name="Hong Q."/>
            <person name="Li W.J."/>
        </authorList>
    </citation>
    <scope>NUCLEOTIDE SEQUENCE [LARGE SCALE GENOMIC DNA]</scope>
    <source>
        <strain evidence="2 3">J6</strain>
    </source>
</reference>
<evidence type="ECO:0000313" key="3">
    <source>
        <dbReference type="Proteomes" id="UP000234530"/>
    </source>
</evidence>
<dbReference type="OrthoDB" id="5892745at2"/>
<feature type="transmembrane region" description="Helical" evidence="1">
    <location>
        <begin position="205"/>
        <end position="227"/>
    </location>
</feature>
<organism evidence="2 3">
    <name type="scientific">Paracoccus zhejiangensis</name>
    <dbReference type="NCBI Taxonomy" id="1077935"/>
    <lineage>
        <taxon>Bacteria</taxon>
        <taxon>Pseudomonadati</taxon>
        <taxon>Pseudomonadota</taxon>
        <taxon>Alphaproteobacteria</taxon>
        <taxon>Rhodobacterales</taxon>
        <taxon>Paracoccaceae</taxon>
        <taxon>Paracoccus</taxon>
    </lineage>
</organism>
<sequence length="340" mass="37099">MADLDSGHIFLTTLAPIKGVNAESGTGISHEQRVRIALAQLPTALQSPATQGIGINSPLARNRRTHLARMFVLSDIVYNGRNPQNPLVATAKGIDPVDPLPIDQLSTAYLVFCADVDAIVNDGDPLPHNLTKAQQKAVRASYARKLWDTMGDELQDIYQNCVGFEGVKTADDFAAYLDKCHVETTMPFHDYYLDLPKFNELNTKLLLGAVLVPAAIAVLSLLLRIFGMLHLPMLGFSTFWTFVVAAVVTVVVALLAIAYALRNGAKPLPPAKHDDLPSVLKGLYVQQTFSDFVIDHQAAEPNELHRAFGDYLARHRPENKMSPTQTPGVISIRAEGGITL</sequence>
<dbReference type="Proteomes" id="UP000234530">
    <property type="component" value="Chromosome"/>
</dbReference>
<dbReference type="EMBL" id="CP025430">
    <property type="protein sequence ID" value="AUH64207.1"/>
    <property type="molecule type" value="Genomic_DNA"/>
</dbReference>